<evidence type="ECO:0000313" key="6">
    <source>
        <dbReference type="Proteomes" id="UP000053690"/>
    </source>
</evidence>
<keyword evidence="1" id="KW-0805">Transcription regulation</keyword>
<evidence type="ECO:0000256" key="1">
    <source>
        <dbReference type="ARBA" id="ARBA00023015"/>
    </source>
</evidence>
<protein>
    <recommendedName>
        <fullName evidence="4">HTH araC/xylS-type domain-containing protein</fullName>
    </recommendedName>
</protein>
<dbReference type="PANTHER" id="PTHR46796:SF6">
    <property type="entry name" value="ARAC SUBFAMILY"/>
    <property type="match status" value="1"/>
</dbReference>
<dbReference type="PANTHER" id="PTHR46796">
    <property type="entry name" value="HTH-TYPE TRANSCRIPTIONAL ACTIVATOR RHAS-RELATED"/>
    <property type="match status" value="1"/>
</dbReference>
<feature type="domain" description="HTH araC/xylS-type" evidence="4">
    <location>
        <begin position="180"/>
        <end position="278"/>
    </location>
</feature>
<dbReference type="EMBL" id="LQBP01000002">
    <property type="protein sequence ID" value="KUJ81371.1"/>
    <property type="molecule type" value="Genomic_DNA"/>
</dbReference>
<dbReference type="SUPFAM" id="SSF46689">
    <property type="entry name" value="Homeodomain-like"/>
    <property type="match status" value="1"/>
</dbReference>
<dbReference type="Proteomes" id="UP000053690">
    <property type="component" value="Unassembled WGS sequence"/>
</dbReference>
<evidence type="ECO:0000256" key="2">
    <source>
        <dbReference type="ARBA" id="ARBA00023125"/>
    </source>
</evidence>
<reference evidence="6" key="1">
    <citation type="submission" date="2015-12" db="EMBL/GenBank/DDBJ databases">
        <authorList>
            <person name="Zhang G."/>
            <person name="Stingl U."/>
        </authorList>
    </citation>
    <scope>NUCLEOTIDE SEQUENCE [LARGE SCALE GENOMIC DNA]</scope>
    <source>
        <strain evidence="6">ZGT108</strain>
    </source>
</reference>
<dbReference type="AlphaFoldDB" id="A0A0X3U296"/>
<dbReference type="GO" id="GO:0003700">
    <property type="term" value="F:DNA-binding transcription factor activity"/>
    <property type="evidence" value="ECO:0007669"/>
    <property type="project" value="InterPro"/>
</dbReference>
<keyword evidence="6" id="KW-1185">Reference proteome</keyword>
<dbReference type="Gene3D" id="1.10.10.60">
    <property type="entry name" value="Homeodomain-like"/>
    <property type="match status" value="1"/>
</dbReference>
<organism evidence="5 6">
    <name type="scientific">Ruegeria profundi</name>
    <dbReference type="NCBI Taxonomy" id="1685378"/>
    <lineage>
        <taxon>Bacteria</taxon>
        <taxon>Pseudomonadati</taxon>
        <taxon>Pseudomonadota</taxon>
        <taxon>Alphaproteobacteria</taxon>
        <taxon>Rhodobacterales</taxon>
        <taxon>Roseobacteraceae</taxon>
        <taxon>Ruegeria</taxon>
    </lineage>
</organism>
<evidence type="ECO:0000313" key="5">
    <source>
        <dbReference type="EMBL" id="KUJ81371.1"/>
    </source>
</evidence>
<accession>A0A0X3U296</accession>
<dbReference type="InterPro" id="IPR050204">
    <property type="entry name" value="AraC_XylS_family_regulators"/>
</dbReference>
<gene>
    <name evidence="5" type="ORF">AVO44_05850</name>
</gene>
<dbReference type="InterPro" id="IPR009057">
    <property type="entry name" value="Homeodomain-like_sf"/>
</dbReference>
<dbReference type="SMART" id="SM00342">
    <property type="entry name" value="HTH_ARAC"/>
    <property type="match status" value="1"/>
</dbReference>
<name>A0A0X3U296_9RHOB</name>
<dbReference type="Pfam" id="PF12833">
    <property type="entry name" value="HTH_18"/>
    <property type="match status" value="1"/>
</dbReference>
<comment type="caution">
    <text evidence="5">The sequence shown here is derived from an EMBL/GenBank/DDBJ whole genome shotgun (WGS) entry which is preliminary data.</text>
</comment>
<dbReference type="InterPro" id="IPR018060">
    <property type="entry name" value="HTH_AraC"/>
</dbReference>
<keyword evidence="3" id="KW-0804">Transcription</keyword>
<dbReference type="STRING" id="1685378.AVO44_05850"/>
<proteinExistence type="predicted"/>
<evidence type="ECO:0000256" key="3">
    <source>
        <dbReference type="ARBA" id="ARBA00023163"/>
    </source>
</evidence>
<dbReference type="GO" id="GO:0043565">
    <property type="term" value="F:sequence-specific DNA binding"/>
    <property type="evidence" value="ECO:0007669"/>
    <property type="project" value="InterPro"/>
</dbReference>
<sequence length="280" mass="31015">MLPDLASFGAVGSHGAEMVELATSRRSVTVDPHRTLYICTFLSGRRARYRMGGRLIDREEFGAGEALVQPVGVDFNFEMMTETRSLGLFVPQDIVRCTLGERVLDLDNAFDQLVGVPFRSSVSLSLLERLRGDVVNASPHGTFVGDEILRALVAELFTLAHRETPASRTVRYALSDKTWDSVERYVRTHLEERMTITDLAHKAGLPAAEFTASLKKAKGLTPYQLILQIRLQEARGLIVQRDLSLAEIAYRCGFSSQSHMTTVFSQKLGVTPAAIRRAAC</sequence>
<dbReference type="PROSITE" id="PS01124">
    <property type="entry name" value="HTH_ARAC_FAMILY_2"/>
    <property type="match status" value="1"/>
</dbReference>
<evidence type="ECO:0000259" key="4">
    <source>
        <dbReference type="PROSITE" id="PS01124"/>
    </source>
</evidence>
<keyword evidence="2" id="KW-0238">DNA-binding</keyword>